<proteinExistence type="predicted"/>
<name>A0A2I1GXT3_9GLOM</name>
<protein>
    <submittedName>
        <fullName evidence="1">Uncharacterized protein</fullName>
    </submittedName>
</protein>
<gene>
    <name evidence="1" type="ORF">RhiirA4_468489</name>
</gene>
<organism evidence="1 2">
    <name type="scientific">Rhizophagus irregularis</name>
    <dbReference type="NCBI Taxonomy" id="588596"/>
    <lineage>
        <taxon>Eukaryota</taxon>
        <taxon>Fungi</taxon>
        <taxon>Fungi incertae sedis</taxon>
        <taxon>Mucoromycota</taxon>
        <taxon>Glomeromycotina</taxon>
        <taxon>Glomeromycetes</taxon>
        <taxon>Glomerales</taxon>
        <taxon>Glomeraceae</taxon>
        <taxon>Rhizophagus</taxon>
    </lineage>
</organism>
<dbReference type="Proteomes" id="UP000234323">
    <property type="component" value="Unassembled WGS sequence"/>
</dbReference>
<dbReference type="AlphaFoldDB" id="A0A2I1GXT3"/>
<comment type="caution">
    <text evidence="1">The sequence shown here is derived from an EMBL/GenBank/DDBJ whole genome shotgun (WGS) entry which is preliminary data.</text>
</comment>
<sequence>MVDSDLISSINFQFIDRYQNLEENYLNHIIKLQKNLKNISFNFDSLPLYNSLNNPNNPNQSINLSIVRLFNIKENDEDASQINENLFLCLKETN</sequence>
<reference evidence="1 2" key="1">
    <citation type="submission" date="2015-10" db="EMBL/GenBank/DDBJ databases">
        <title>Genome analyses suggest a sexual origin of heterokaryosis in a supposedly ancient asexual fungus.</title>
        <authorList>
            <person name="Ropars J."/>
            <person name="Sedzielewska K."/>
            <person name="Noel J."/>
            <person name="Charron P."/>
            <person name="Farinelli L."/>
            <person name="Marton T."/>
            <person name="Kruger M."/>
            <person name="Pelin A."/>
            <person name="Brachmann A."/>
            <person name="Corradi N."/>
        </authorList>
    </citation>
    <scope>NUCLEOTIDE SEQUENCE [LARGE SCALE GENOMIC DNA]</scope>
    <source>
        <strain evidence="1 2">A4</strain>
    </source>
</reference>
<evidence type="ECO:0000313" key="2">
    <source>
        <dbReference type="Proteomes" id="UP000234323"/>
    </source>
</evidence>
<dbReference type="EMBL" id="LLXI01001027">
    <property type="protein sequence ID" value="PKY51443.1"/>
    <property type="molecule type" value="Genomic_DNA"/>
</dbReference>
<keyword evidence="2" id="KW-1185">Reference proteome</keyword>
<accession>A0A2I1GXT3</accession>
<evidence type="ECO:0000313" key="1">
    <source>
        <dbReference type="EMBL" id="PKY51443.1"/>
    </source>
</evidence>